<keyword evidence="6 8" id="KW-0503">Monooxygenase</keyword>
<name>A0A0C2T490_AMAMK</name>
<dbReference type="GO" id="GO:0016705">
    <property type="term" value="F:oxidoreductase activity, acting on paired donors, with incorporation or reduction of molecular oxygen"/>
    <property type="evidence" value="ECO:0007669"/>
    <property type="project" value="InterPro"/>
</dbReference>
<dbReference type="GO" id="GO:0020037">
    <property type="term" value="F:heme binding"/>
    <property type="evidence" value="ECO:0007669"/>
    <property type="project" value="InterPro"/>
</dbReference>
<feature type="chain" id="PRO_5002155962" description="Cytochrome P450" evidence="9">
    <location>
        <begin position="26"/>
        <end position="502"/>
    </location>
</feature>
<evidence type="ECO:0000313" key="11">
    <source>
        <dbReference type="Proteomes" id="UP000054549"/>
    </source>
</evidence>
<dbReference type="PRINTS" id="PR00465">
    <property type="entry name" value="EP450IV"/>
</dbReference>
<dbReference type="Gene3D" id="1.10.630.10">
    <property type="entry name" value="Cytochrome P450"/>
    <property type="match status" value="1"/>
</dbReference>
<dbReference type="GO" id="GO:0004497">
    <property type="term" value="F:monooxygenase activity"/>
    <property type="evidence" value="ECO:0007669"/>
    <property type="project" value="UniProtKB-KW"/>
</dbReference>
<dbReference type="GO" id="GO:0005506">
    <property type="term" value="F:iron ion binding"/>
    <property type="evidence" value="ECO:0007669"/>
    <property type="project" value="InterPro"/>
</dbReference>
<evidence type="ECO:0000256" key="8">
    <source>
        <dbReference type="RuleBase" id="RU000461"/>
    </source>
</evidence>
<keyword evidence="11" id="KW-1185">Reference proteome</keyword>
<keyword evidence="4 8" id="KW-0560">Oxidoreductase</keyword>
<dbReference type="InParanoid" id="A0A0C2T490"/>
<comment type="cofactor">
    <cofactor evidence="1 7">
        <name>heme</name>
        <dbReference type="ChEBI" id="CHEBI:30413"/>
    </cofactor>
</comment>
<dbReference type="AlphaFoldDB" id="A0A0C2T490"/>
<evidence type="ECO:0000256" key="7">
    <source>
        <dbReference type="PIRSR" id="PIRSR602403-1"/>
    </source>
</evidence>
<evidence type="ECO:0000313" key="10">
    <source>
        <dbReference type="EMBL" id="KIL61344.1"/>
    </source>
</evidence>
<dbReference type="SUPFAM" id="SSF48264">
    <property type="entry name" value="Cytochrome P450"/>
    <property type="match status" value="1"/>
</dbReference>
<evidence type="ECO:0000256" key="5">
    <source>
        <dbReference type="ARBA" id="ARBA00023004"/>
    </source>
</evidence>
<dbReference type="InterPro" id="IPR002403">
    <property type="entry name" value="Cyt_P450_E_grp-IV"/>
</dbReference>
<keyword evidence="3 7" id="KW-0479">Metal-binding</keyword>
<organism evidence="10 11">
    <name type="scientific">Amanita muscaria (strain Koide BX008)</name>
    <dbReference type="NCBI Taxonomy" id="946122"/>
    <lineage>
        <taxon>Eukaryota</taxon>
        <taxon>Fungi</taxon>
        <taxon>Dikarya</taxon>
        <taxon>Basidiomycota</taxon>
        <taxon>Agaricomycotina</taxon>
        <taxon>Agaricomycetes</taxon>
        <taxon>Agaricomycetidae</taxon>
        <taxon>Agaricales</taxon>
        <taxon>Pluteineae</taxon>
        <taxon>Amanitaceae</taxon>
        <taxon>Amanita</taxon>
    </lineage>
</organism>
<dbReference type="PANTHER" id="PTHR46206:SF6">
    <property type="entry name" value="CYTOCHROME P450 MONOOXYGENASE AN1598-RELATED"/>
    <property type="match status" value="1"/>
</dbReference>
<reference evidence="10 11" key="1">
    <citation type="submission" date="2014-04" db="EMBL/GenBank/DDBJ databases">
        <title>Evolutionary Origins and Diversification of the Mycorrhizal Mutualists.</title>
        <authorList>
            <consortium name="DOE Joint Genome Institute"/>
            <consortium name="Mycorrhizal Genomics Consortium"/>
            <person name="Kohler A."/>
            <person name="Kuo A."/>
            <person name="Nagy L.G."/>
            <person name="Floudas D."/>
            <person name="Copeland A."/>
            <person name="Barry K.W."/>
            <person name="Cichocki N."/>
            <person name="Veneault-Fourrey C."/>
            <person name="LaButti K."/>
            <person name="Lindquist E.A."/>
            <person name="Lipzen A."/>
            <person name="Lundell T."/>
            <person name="Morin E."/>
            <person name="Murat C."/>
            <person name="Riley R."/>
            <person name="Ohm R."/>
            <person name="Sun H."/>
            <person name="Tunlid A."/>
            <person name="Henrissat B."/>
            <person name="Grigoriev I.V."/>
            <person name="Hibbett D.S."/>
            <person name="Martin F."/>
        </authorList>
    </citation>
    <scope>NUCLEOTIDE SEQUENCE [LARGE SCALE GENOMIC DNA]</scope>
    <source>
        <strain evidence="10 11">Koide BX008</strain>
    </source>
</reference>
<dbReference type="HOGENOM" id="CLU_022195_0_2_1"/>
<evidence type="ECO:0000256" key="1">
    <source>
        <dbReference type="ARBA" id="ARBA00001971"/>
    </source>
</evidence>
<dbReference type="CDD" id="cd11041">
    <property type="entry name" value="CYP503A1-like"/>
    <property type="match status" value="1"/>
</dbReference>
<dbReference type="OrthoDB" id="1844152at2759"/>
<evidence type="ECO:0000256" key="6">
    <source>
        <dbReference type="ARBA" id="ARBA00023033"/>
    </source>
</evidence>
<keyword evidence="5 7" id="KW-0408">Iron</keyword>
<dbReference type="PROSITE" id="PS00086">
    <property type="entry name" value="CYTOCHROME_P450"/>
    <property type="match status" value="1"/>
</dbReference>
<evidence type="ECO:0000256" key="3">
    <source>
        <dbReference type="ARBA" id="ARBA00022723"/>
    </source>
</evidence>
<evidence type="ECO:0000256" key="9">
    <source>
        <dbReference type="SAM" id="SignalP"/>
    </source>
</evidence>
<sequence>MNNTTTLYALLSVATLLYAPSVWKALVNNYKLRSIPTVGSSGFWTSYLGALRFFRHAHSMMQEGYDKHRGSIFKVPLFSKWVIMVSGPEMINDIRSASDDYLSSPEAGRERMHVDLILGAEFHHNTHLAEVVKQPLTKNIGPKFADVQDEIVTAFNDNIKFQGNEWTTVIAYSTIMDIVCRTSNRMFVGLPLCRNPDYLQLNKQFTIDFVKTAMILDLFPSFLRSIAVRLLPDIRKNIERAKKHIEPIFDDRLKQDARLGKERPDRPNDAISWLIEYLNPEQSNAQHIRSLVIHMLLINFVSIHTTTMAFTHVLYDLASRPEYVQPMRDEVEAVIREEGWSKSAIGKMRKLDSFIKESLRLSNFLFFAMQRKVMKDFTFSNGVTIPAGNRIAAPFVTHIDPEYYVDANNFDGFRFEKMRNGEGMEKKHQIISLDFNYILFGHGRHACPGRFFAANELKVMLAHVLLNYDVQMANGGGRPANRVFGQNSMPNPTAQVMFRKRV</sequence>
<dbReference type="Proteomes" id="UP000054549">
    <property type="component" value="Unassembled WGS sequence"/>
</dbReference>
<dbReference type="InterPro" id="IPR036396">
    <property type="entry name" value="Cyt_P450_sf"/>
</dbReference>
<keyword evidence="7 8" id="KW-0349">Heme</keyword>
<feature type="signal peptide" evidence="9">
    <location>
        <begin position="1"/>
        <end position="25"/>
    </location>
</feature>
<evidence type="ECO:0000256" key="4">
    <source>
        <dbReference type="ARBA" id="ARBA00023002"/>
    </source>
</evidence>
<keyword evidence="9" id="KW-0732">Signal</keyword>
<protein>
    <recommendedName>
        <fullName evidence="12">Cytochrome P450</fullName>
    </recommendedName>
</protein>
<comment type="similarity">
    <text evidence="2 8">Belongs to the cytochrome P450 family.</text>
</comment>
<dbReference type="STRING" id="946122.A0A0C2T490"/>
<dbReference type="InterPro" id="IPR001128">
    <property type="entry name" value="Cyt_P450"/>
</dbReference>
<gene>
    <name evidence="10" type="ORF">M378DRAFT_13534</name>
</gene>
<proteinExistence type="inferred from homology"/>
<evidence type="ECO:0008006" key="12">
    <source>
        <dbReference type="Google" id="ProtNLM"/>
    </source>
</evidence>
<dbReference type="Pfam" id="PF00067">
    <property type="entry name" value="p450"/>
    <property type="match status" value="1"/>
</dbReference>
<dbReference type="InterPro" id="IPR017972">
    <property type="entry name" value="Cyt_P450_CS"/>
</dbReference>
<dbReference type="EMBL" id="KN818285">
    <property type="protein sequence ID" value="KIL61344.1"/>
    <property type="molecule type" value="Genomic_DNA"/>
</dbReference>
<dbReference type="PANTHER" id="PTHR46206">
    <property type="entry name" value="CYTOCHROME P450"/>
    <property type="match status" value="1"/>
</dbReference>
<evidence type="ECO:0000256" key="2">
    <source>
        <dbReference type="ARBA" id="ARBA00010617"/>
    </source>
</evidence>
<accession>A0A0C2T490</accession>
<feature type="binding site" description="axial binding residue" evidence="7">
    <location>
        <position position="447"/>
    </location>
    <ligand>
        <name>heme</name>
        <dbReference type="ChEBI" id="CHEBI:30413"/>
    </ligand>
    <ligandPart>
        <name>Fe</name>
        <dbReference type="ChEBI" id="CHEBI:18248"/>
    </ligandPart>
</feature>